<dbReference type="NCBIfam" id="NF000955">
    <property type="entry name" value="PRK00099.1-1"/>
    <property type="match status" value="1"/>
</dbReference>
<dbReference type="Gene3D" id="6.10.250.290">
    <property type="match status" value="1"/>
</dbReference>
<evidence type="ECO:0000256" key="3">
    <source>
        <dbReference type="ARBA" id="ARBA00023274"/>
    </source>
</evidence>
<dbReference type="GO" id="GO:1990904">
    <property type="term" value="C:ribonucleoprotein complex"/>
    <property type="evidence" value="ECO:0007669"/>
    <property type="project" value="UniProtKB-KW"/>
</dbReference>
<comment type="caution">
    <text evidence="6">The sequence shown here is derived from an EMBL/GenBank/DDBJ whole genome shotgun (WGS) entry which is preliminary data.</text>
</comment>
<evidence type="ECO:0000256" key="5">
    <source>
        <dbReference type="HAMAP-Rule" id="MF_00362"/>
    </source>
</evidence>
<evidence type="ECO:0000256" key="4">
    <source>
        <dbReference type="ARBA" id="ARBA00035202"/>
    </source>
</evidence>
<evidence type="ECO:0000313" key="7">
    <source>
        <dbReference type="Proteomes" id="UP000278632"/>
    </source>
</evidence>
<dbReference type="Pfam" id="PF00466">
    <property type="entry name" value="Ribosomal_L10"/>
    <property type="match status" value="1"/>
</dbReference>
<dbReference type="InterPro" id="IPR001790">
    <property type="entry name" value="Ribosomal_uL10"/>
</dbReference>
<dbReference type="Proteomes" id="UP000278632">
    <property type="component" value="Unassembled WGS sequence"/>
</dbReference>
<organism evidence="6 7">
    <name type="scientific">Paraeggerthella hongkongensis</name>
    <dbReference type="NCBI Taxonomy" id="230658"/>
    <lineage>
        <taxon>Bacteria</taxon>
        <taxon>Bacillati</taxon>
        <taxon>Actinomycetota</taxon>
        <taxon>Coriobacteriia</taxon>
        <taxon>Eggerthellales</taxon>
        <taxon>Eggerthellaceae</taxon>
        <taxon>Paraeggerthella</taxon>
    </lineage>
</organism>
<keyword evidence="2 5" id="KW-0689">Ribosomal protein</keyword>
<accession>A0A369L8I1</accession>
<dbReference type="RefSeq" id="WP_114567537.1">
    <property type="nucleotide sequence ID" value="NZ_QICD01000008.1"/>
</dbReference>
<dbReference type="InterPro" id="IPR022973">
    <property type="entry name" value="Ribosomal_uL10_bac"/>
</dbReference>
<gene>
    <name evidence="5" type="primary">rplJ</name>
    <name evidence="6" type="ORF">DMP08_05915</name>
</gene>
<dbReference type="EMBL" id="QICD01000008">
    <property type="protein sequence ID" value="RNL45099.1"/>
    <property type="molecule type" value="Genomic_DNA"/>
</dbReference>
<dbReference type="InterPro" id="IPR047865">
    <property type="entry name" value="Ribosomal_uL10_bac_type"/>
</dbReference>
<keyword evidence="5" id="KW-0699">rRNA-binding</keyword>
<dbReference type="OrthoDB" id="3186107at2"/>
<comment type="similarity">
    <text evidence="1 5">Belongs to the universal ribosomal protein uL10 family.</text>
</comment>
<comment type="subunit">
    <text evidence="5">Part of the ribosomal stalk of the 50S ribosomal subunit. The N-terminus interacts with L11 and the large rRNA to form the base of the stalk. The C-terminus forms an elongated spine to which L12 dimers bind in a sequential fashion forming a multimeric L10(L12)X complex.</text>
</comment>
<keyword evidence="3 5" id="KW-0687">Ribonucleoprotein</keyword>
<dbReference type="CDD" id="cd05797">
    <property type="entry name" value="Ribosomal_L10"/>
    <property type="match status" value="1"/>
</dbReference>
<dbReference type="GO" id="GO:0070180">
    <property type="term" value="F:large ribosomal subunit rRNA binding"/>
    <property type="evidence" value="ECO:0007669"/>
    <property type="project" value="UniProtKB-UniRule"/>
</dbReference>
<dbReference type="GO" id="GO:0006412">
    <property type="term" value="P:translation"/>
    <property type="evidence" value="ECO:0007669"/>
    <property type="project" value="UniProtKB-UniRule"/>
</dbReference>
<dbReference type="PANTHER" id="PTHR11560">
    <property type="entry name" value="39S RIBOSOMAL PROTEIN L10, MITOCHONDRIAL"/>
    <property type="match status" value="1"/>
</dbReference>
<dbReference type="InterPro" id="IPR043141">
    <property type="entry name" value="Ribosomal_uL10-like_sf"/>
</dbReference>
<evidence type="ECO:0000256" key="1">
    <source>
        <dbReference type="ARBA" id="ARBA00008889"/>
    </source>
</evidence>
<dbReference type="SUPFAM" id="SSF160369">
    <property type="entry name" value="Ribosomal protein L10-like"/>
    <property type="match status" value="1"/>
</dbReference>
<protein>
    <recommendedName>
        <fullName evidence="4 5">Large ribosomal subunit protein uL10</fullName>
    </recommendedName>
</protein>
<name>A0A369L8I1_9ACTN</name>
<dbReference type="AlphaFoldDB" id="A0A369L8I1"/>
<sequence>MPNVKNQETLVKIKEDLNGVSAVWVVDYCGLSVKEIQALRSEIREAGASLKVYKNTLMHIALAEAELPTLEDMLEGPSAFVFAGEDVAAAAKAVKNFAKTNKNLEIKGGLMEGAAVSAAEVEAIASLPSREELIAQIAGAISGVARGLAVALNGVPSGLAQVTKAVADQKEAA</sequence>
<evidence type="ECO:0000256" key="2">
    <source>
        <dbReference type="ARBA" id="ARBA00022980"/>
    </source>
</evidence>
<dbReference type="HAMAP" id="MF_00362">
    <property type="entry name" value="Ribosomal_uL10"/>
    <property type="match status" value="1"/>
</dbReference>
<dbReference type="Gene3D" id="3.30.70.1730">
    <property type="match status" value="1"/>
</dbReference>
<evidence type="ECO:0000313" key="6">
    <source>
        <dbReference type="EMBL" id="RNL45099.1"/>
    </source>
</evidence>
<keyword evidence="7" id="KW-1185">Reference proteome</keyword>
<comment type="function">
    <text evidence="5">Forms part of the ribosomal stalk, playing a central role in the interaction of the ribosome with GTP-bound translation factors.</text>
</comment>
<proteinExistence type="inferred from homology"/>
<reference evidence="7" key="1">
    <citation type="submission" date="2018-05" db="EMBL/GenBank/DDBJ databases">
        <title>Genome Sequencing of selected type strains of the family Eggerthellaceae.</title>
        <authorList>
            <person name="Danylec N."/>
            <person name="Stoll D.A."/>
            <person name="Doetsch A."/>
            <person name="Huch M."/>
        </authorList>
    </citation>
    <scope>NUCLEOTIDE SEQUENCE [LARGE SCALE GENOMIC DNA]</scope>
    <source>
        <strain evidence="7">DSM 16106</strain>
    </source>
</reference>
<keyword evidence="5" id="KW-0694">RNA-binding</keyword>
<dbReference type="GO" id="GO:0005840">
    <property type="term" value="C:ribosome"/>
    <property type="evidence" value="ECO:0007669"/>
    <property type="project" value="UniProtKB-KW"/>
</dbReference>